<dbReference type="InterPro" id="IPR000801">
    <property type="entry name" value="Esterase-like"/>
</dbReference>
<accession>A0ABS2PP88</accession>
<dbReference type="EMBL" id="JAFBEI010000029">
    <property type="protein sequence ID" value="MBM7636613.1"/>
    <property type="molecule type" value="Genomic_DNA"/>
</dbReference>
<keyword evidence="2" id="KW-1185">Reference proteome</keyword>
<gene>
    <name evidence="1" type="ORF">JOC31_001437</name>
</gene>
<dbReference type="SUPFAM" id="SSF53474">
    <property type="entry name" value="alpha/beta-Hydrolases"/>
    <property type="match status" value="1"/>
</dbReference>
<dbReference type="PANTHER" id="PTHR48098:SF1">
    <property type="entry name" value="DIACYLGLYCEROL ACYLTRANSFERASE_MYCOLYLTRANSFERASE AG85A"/>
    <property type="match status" value="1"/>
</dbReference>
<organism evidence="1 2">
    <name type="scientific">Streptococcus saliviloxodontae</name>
    <dbReference type="NCBI Taxonomy" id="1349416"/>
    <lineage>
        <taxon>Bacteria</taxon>
        <taxon>Bacillati</taxon>
        <taxon>Bacillota</taxon>
        <taxon>Bacilli</taxon>
        <taxon>Lactobacillales</taxon>
        <taxon>Streptococcaceae</taxon>
        <taxon>Streptococcus</taxon>
    </lineage>
</organism>
<dbReference type="Gene3D" id="3.40.50.1820">
    <property type="entry name" value="alpha/beta hydrolase"/>
    <property type="match status" value="1"/>
</dbReference>
<dbReference type="InterPro" id="IPR029058">
    <property type="entry name" value="AB_hydrolase_fold"/>
</dbReference>
<evidence type="ECO:0000313" key="2">
    <source>
        <dbReference type="Proteomes" id="UP000809081"/>
    </source>
</evidence>
<protein>
    <submittedName>
        <fullName evidence="1">Tributyrin esterase</fullName>
        <ecNumber evidence="1">3.1.1.-</ecNumber>
    </submittedName>
</protein>
<dbReference type="EC" id="3.1.1.-" evidence="1"/>
<reference evidence="1 2" key="1">
    <citation type="submission" date="2021-01" db="EMBL/GenBank/DDBJ databases">
        <title>Genomic Encyclopedia of Type Strains, Phase IV (KMG-IV): sequencing the most valuable type-strain genomes for metagenomic binning, comparative biology and taxonomic classification.</title>
        <authorList>
            <person name="Goeker M."/>
        </authorList>
    </citation>
    <scope>NUCLEOTIDE SEQUENCE [LARGE SCALE GENOMIC DNA]</scope>
    <source>
        <strain evidence="1 2">DSM 27513</strain>
    </source>
</reference>
<keyword evidence="1" id="KW-0378">Hydrolase</keyword>
<evidence type="ECO:0000313" key="1">
    <source>
        <dbReference type="EMBL" id="MBM7636613.1"/>
    </source>
</evidence>
<dbReference type="RefSeq" id="WP_205017484.1">
    <property type="nucleotide sequence ID" value="NZ_JAFBEI010000029.1"/>
</dbReference>
<dbReference type="GO" id="GO:0016787">
    <property type="term" value="F:hydrolase activity"/>
    <property type="evidence" value="ECO:0007669"/>
    <property type="project" value="UniProtKB-KW"/>
</dbReference>
<comment type="caution">
    <text evidence="1">The sequence shown here is derived from an EMBL/GenBank/DDBJ whole genome shotgun (WGS) entry which is preliminary data.</text>
</comment>
<name>A0ABS2PP88_9STRE</name>
<sequence>MALFHIEYSSEVLGQYRQVVVLYPDYDQVSPEERDDTDIPVLYLLHGMGGNQNSWTSRTNLERLVRKTNLIIIMPNSDNAWYTDTQYGAPYYTAICQELPKVMKRFFPNMTTKREKTFIAGLSMGGYGAFKLAMLSNQFAFAGSFSGALSMDTSLRTNTDNDIKYWAGLFGSDEAFDGSENNLVNAAKKADGKTQWYAWCGYEDFLYPANEKAIASFRELGLDIDYRNDHGTHDWYYWERQVEVFLEMLPINYVKEERLS</sequence>
<dbReference type="InterPro" id="IPR050583">
    <property type="entry name" value="Mycobacterial_A85_antigen"/>
</dbReference>
<dbReference type="Pfam" id="PF00756">
    <property type="entry name" value="Esterase"/>
    <property type="match status" value="1"/>
</dbReference>
<dbReference type="PANTHER" id="PTHR48098">
    <property type="entry name" value="ENTEROCHELIN ESTERASE-RELATED"/>
    <property type="match status" value="1"/>
</dbReference>
<dbReference type="Proteomes" id="UP000809081">
    <property type="component" value="Unassembled WGS sequence"/>
</dbReference>
<proteinExistence type="predicted"/>